<dbReference type="PANTHER" id="PTHR43543">
    <property type="entry name" value="MALONIC SEMIALDEHYDE REDUCTASE RUTE-RELATED"/>
    <property type="match status" value="1"/>
</dbReference>
<accession>A0A917BZ71</accession>
<name>A0A917BZ71_9PROT</name>
<evidence type="ECO:0000256" key="1">
    <source>
        <dbReference type="ARBA" id="ARBA00022630"/>
    </source>
</evidence>
<keyword evidence="4 5" id="KW-0560">Oxidoreductase</keyword>
<dbReference type="InterPro" id="IPR000415">
    <property type="entry name" value="Nitroreductase-like"/>
</dbReference>
<reference evidence="7" key="1">
    <citation type="journal article" date="2014" name="Int. J. Syst. Evol. Microbiol.">
        <title>Complete genome sequence of Corynebacterium casei LMG S-19264T (=DSM 44701T), isolated from a smear-ripened cheese.</title>
        <authorList>
            <consortium name="US DOE Joint Genome Institute (JGI-PGF)"/>
            <person name="Walter F."/>
            <person name="Albersmeier A."/>
            <person name="Kalinowski J."/>
            <person name="Ruckert C."/>
        </authorList>
    </citation>
    <scope>NUCLEOTIDE SEQUENCE</scope>
    <source>
        <strain evidence="7">CGMCC 1.15254</strain>
    </source>
</reference>
<keyword evidence="2 5" id="KW-0288">FMN</keyword>
<reference evidence="7" key="2">
    <citation type="submission" date="2020-09" db="EMBL/GenBank/DDBJ databases">
        <authorList>
            <person name="Sun Q."/>
            <person name="Zhou Y."/>
        </authorList>
    </citation>
    <scope>NUCLEOTIDE SEQUENCE</scope>
    <source>
        <strain evidence="7">CGMCC 1.15254</strain>
    </source>
</reference>
<dbReference type="PANTHER" id="PTHR43543:SF1">
    <property type="entry name" value="MALONIC SEMIALDEHYDE REDUCTASE RUTE-RELATED"/>
    <property type="match status" value="1"/>
</dbReference>
<comment type="caution">
    <text evidence="7">The sequence shown here is derived from an EMBL/GenBank/DDBJ whole genome shotgun (WGS) entry which is preliminary data.</text>
</comment>
<evidence type="ECO:0000256" key="4">
    <source>
        <dbReference type="ARBA" id="ARBA00023002"/>
    </source>
</evidence>
<keyword evidence="3 5" id="KW-0521">NADP</keyword>
<comment type="cofactor">
    <cofactor evidence="5">
        <name>FMN</name>
        <dbReference type="ChEBI" id="CHEBI:58210"/>
    </cofactor>
</comment>
<evidence type="ECO:0000313" key="7">
    <source>
        <dbReference type="EMBL" id="GGF64657.1"/>
    </source>
</evidence>
<dbReference type="RefSeq" id="WP_188664106.1">
    <property type="nucleotide sequence ID" value="NZ_BMHV01000011.1"/>
</dbReference>
<gene>
    <name evidence="7" type="ORF">GCM10011332_18390</name>
</gene>
<protein>
    <recommendedName>
        <fullName evidence="5">Putative NADH dehydrogenase/NAD(P)H nitroreductase GCM10011332_18390</fullName>
        <ecNumber evidence="5">1.-.-.-</ecNumber>
    </recommendedName>
</protein>
<dbReference type="Proteomes" id="UP000632498">
    <property type="component" value="Unassembled WGS sequence"/>
</dbReference>
<dbReference type="InterPro" id="IPR050461">
    <property type="entry name" value="Nitroreductase_HadB/RutE"/>
</dbReference>
<keyword evidence="5" id="KW-0520">NAD</keyword>
<dbReference type="NCBIfam" id="NF003768">
    <property type="entry name" value="PRK05365.1"/>
    <property type="match status" value="1"/>
</dbReference>
<evidence type="ECO:0000256" key="2">
    <source>
        <dbReference type="ARBA" id="ARBA00022643"/>
    </source>
</evidence>
<evidence type="ECO:0000256" key="3">
    <source>
        <dbReference type="ARBA" id="ARBA00022857"/>
    </source>
</evidence>
<keyword evidence="8" id="KW-1185">Reference proteome</keyword>
<dbReference type="HAMAP" id="MF_01204">
    <property type="entry name" value="Oxidoreductase_RutE_HadB"/>
    <property type="match status" value="1"/>
</dbReference>
<dbReference type="InterPro" id="IPR029479">
    <property type="entry name" value="Nitroreductase"/>
</dbReference>
<feature type="domain" description="Nitroreductase" evidence="6">
    <location>
        <begin position="24"/>
        <end position="175"/>
    </location>
</feature>
<dbReference type="CDD" id="cd02148">
    <property type="entry name" value="RutE-like"/>
    <property type="match status" value="1"/>
</dbReference>
<dbReference type="SUPFAM" id="SSF55469">
    <property type="entry name" value="FMN-dependent nitroreductase-like"/>
    <property type="match status" value="1"/>
</dbReference>
<sequence>MSAPLPQEALDQLFLQARTHNLWQDKEVSDDLLNQVWDLARWGPTSMNCCPARITFIKSPEAKEKLKSCLSEGNIAKTMAAPVTAIIATDLRFFTNMPRLFPSFPGAADMFDQNPELAEETAIRNCTLQGAYLIIACRTLGLDCGPMSGFDSEKLDSVFFKDSSLKSNFLCNIGYGDTAGLYDRGPRPAFDEVCLIE</sequence>
<organism evidence="7 8">
    <name type="scientific">Terasakiella brassicae</name>
    <dbReference type="NCBI Taxonomy" id="1634917"/>
    <lineage>
        <taxon>Bacteria</taxon>
        <taxon>Pseudomonadati</taxon>
        <taxon>Pseudomonadota</taxon>
        <taxon>Alphaproteobacteria</taxon>
        <taxon>Rhodospirillales</taxon>
        <taxon>Terasakiellaceae</taxon>
        <taxon>Terasakiella</taxon>
    </lineage>
</organism>
<evidence type="ECO:0000259" key="6">
    <source>
        <dbReference type="Pfam" id="PF00881"/>
    </source>
</evidence>
<proteinExistence type="inferred from homology"/>
<comment type="similarity">
    <text evidence="5">Belongs to the nitroreductase family. HadB/RutE subfamily.</text>
</comment>
<dbReference type="GO" id="GO:0016491">
    <property type="term" value="F:oxidoreductase activity"/>
    <property type="evidence" value="ECO:0007669"/>
    <property type="project" value="UniProtKB-UniRule"/>
</dbReference>
<dbReference type="Pfam" id="PF00881">
    <property type="entry name" value="Nitroreductase"/>
    <property type="match status" value="1"/>
</dbReference>
<dbReference type="EMBL" id="BMHV01000011">
    <property type="protein sequence ID" value="GGF64657.1"/>
    <property type="molecule type" value="Genomic_DNA"/>
</dbReference>
<keyword evidence="1 5" id="KW-0285">Flavoprotein</keyword>
<dbReference type="EC" id="1.-.-.-" evidence="5"/>
<evidence type="ECO:0000313" key="8">
    <source>
        <dbReference type="Proteomes" id="UP000632498"/>
    </source>
</evidence>
<dbReference type="InterPro" id="IPR023936">
    <property type="entry name" value="RutE-like"/>
</dbReference>
<dbReference type="AlphaFoldDB" id="A0A917BZ71"/>
<dbReference type="Gene3D" id="3.40.109.10">
    <property type="entry name" value="NADH Oxidase"/>
    <property type="match status" value="1"/>
</dbReference>
<evidence type="ECO:0000256" key="5">
    <source>
        <dbReference type="HAMAP-Rule" id="MF_01204"/>
    </source>
</evidence>